<proteinExistence type="predicted"/>
<protein>
    <submittedName>
        <fullName evidence="1">Uncharacterized protein</fullName>
    </submittedName>
</protein>
<gene>
    <name evidence="1" type="ORF">METZ01_LOCUS81076</name>
</gene>
<evidence type="ECO:0000313" key="1">
    <source>
        <dbReference type="EMBL" id="SVA28222.1"/>
    </source>
</evidence>
<dbReference type="AlphaFoldDB" id="A0A381UJ66"/>
<accession>A0A381UJ66</accession>
<reference evidence="1" key="1">
    <citation type="submission" date="2018-05" db="EMBL/GenBank/DDBJ databases">
        <authorList>
            <person name="Lanie J.A."/>
            <person name="Ng W.-L."/>
            <person name="Kazmierczak K.M."/>
            <person name="Andrzejewski T.M."/>
            <person name="Davidsen T.M."/>
            <person name="Wayne K.J."/>
            <person name="Tettelin H."/>
            <person name="Glass J.I."/>
            <person name="Rusch D."/>
            <person name="Podicherti R."/>
            <person name="Tsui H.-C.T."/>
            <person name="Winkler M.E."/>
        </authorList>
    </citation>
    <scope>NUCLEOTIDE SEQUENCE</scope>
</reference>
<dbReference type="EMBL" id="UINC01006553">
    <property type="protein sequence ID" value="SVA28222.1"/>
    <property type="molecule type" value="Genomic_DNA"/>
</dbReference>
<name>A0A381UJ66_9ZZZZ</name>
<organism evidence="1">
    <name type="scientific">marine metagenome</name>
    <dbReference type="NCBI Taxonomy" id="408172"/>
    <lineage>
        <taxon>unclassified sequences</taxon>
        <taxon>metagenomes</taxon>
        <taxon>ecological metagenomes</taxon>
    </lineage>
</organism>
<sequence>MLHPFTKNLSELSDKQIDETLSELTKKYFQTRNPDARYQIQLMINSYKLEMSERQIKARMNNTGNKDLDKLVDIS</sequence>